<gene>
    <name evidence="2" type="ORF">Sradi_0821900</name>
</gene>
<reference evidence="2" key="2">
    <citation type="journal article" date="2024" name="Plant">
        <title>Genomic evolution and insights into agronomic trait innovations of Sesamum species.</title>
        <authorList>
            <person name="Miao H."/>
            <person name="Wang L."/>
            <person name="Qu L."/>
            <person name="Liu H."/>
            <person name="Sun Y."/>
            <person name="Le M."/>
            <person name="Wang Q."/>
            <person name="Wei S."/>
            <person name="Zheng Y."/>
            <person name="Lin W."/>
            <person name="Duan Y."/>
            <person name="Cao H."/>
            <person name="Xiong S."/>
            <person name="Wang X."/>
            <person name="Wei L."/>
            <person name="Li C."/>
            <person name="Ma Q."/>
            <person name="Ju M."/>
            <person name="Zhao R."/>
            <person name="Li G."/>
            <person name="Mu C."/>
            <person name="Tian Q."/>
            <person name="Mei H."/>
            <person name="Zhang T."/>
            <person name="Gao T."/>
            <person name="Zhang H."/>
        </authorList>
    </citation>
    <scope>NUCLEOTIDE SEQUENCE</scope>
    <source>
        <strain evidence="2">G02</strain>
    </source>
</reference>
<organism evidence="2">
    <name type="scientific">Sesamum radiatum</name>
    <name type="common">Black benniseed</name>
    <dbReference type="NCBI Taxonomy" id="300843"/>
    <lineage>
        <taxon>Eukaryota</taxon>
        <taxon>Viridiplantae</taxon>
        <taxon>Streptophyta</taxon>
        <taxon>Embryophyta</taxon>
        <taxon>Tracheophyta</taxon>
        <taxon>Spermatophyta</taxon>
        <taxon>Magnoliopsida</taxon>
        <taxon>eudicotyledons</taxon>
        <taxon>Gunneridae</taxon>
        <taxon>Pentapetalae</taxon>
        <taxon>asterids</taxon>
        <taxon>lamiids</taxon>
        <taxon>Lamiales</taxon>
        <taxon>Pedaliaceae</taxon>
        <taxon>Sesamum</taxon>
    </lineage>
</organism>
<evidence type="ECO:0000256" key="1">
    <source>
        <dbReference type="SAM" id="MobiDB-lite"/>
    </source>
</evidence>
<feature type="compositionally biased region" description="Polar residues" evidence="1">
    <location>
        <begin position="9"/>
        <end position="20"/>
    </location>
</feature>
<protein>
    <submittedName>
        <fullName evidence="2">Uncharacterized protein</fullName>
    </submittedName>
</protein>
<reference evidence="2" key="1">
    <citation type="submission" date="2020-06" db="EMBL/GenBank/DDBJ databases">
        <authorList>
            <person name="Li T."/>
            <person name="Hu X."/>
            <person name="Zhang T."/>
            <person name="Song X."/>
            <person name="Zhang H."/>
            <person name="Dai N."/>
            <person name="Sheng W."/>
            <person name="Hou X."/>
            <person name="Wei L."/>
        </authorList>
    </citation>
    <scope>NUCLEOTIDE SEQUENCE</scope>
    <source>
        <strain evidence="2">G02</strain>
        <tissue evidence="2">Leaf</tissue>
    </source>
</reference>
<sequence length="51" mass="5700">MCQGALRRSQGSVQKVSRSCPSEMFKRRQGAVLGDVQKVLGSCPSETFRRR</sequence>
<dbReference type="EMBL" id="JACGWJ010000003">
    <property type="protein sequence ID" value="KAL0431959.1"/>
    <property type="molecule type" value="Genomic_DNA"/>
</dbReference>
<accession>A0AAW2VQT4</accession>
<dbReference type="AlphaFoldDB" id="A0AAW2VQT4"/>
<name>A0AAW2VQT4_SESRA</name>
<feature type="region of interest" description="Disordered" evidence="1">
    <location>
        <begin position="1"/>
        <end position="20"/>
    </location>
</feature>
<proteinExistence type="predicted"/>
<evidence type="ECO:0000313" key="2">
    <source>
        <dbReference type="EMBL" id="KAL0431959.1"/>
    </source>
</evidence>
<comment type="caution">
    <text evidence="2">The sequence shown here is derived from an EMBL/GenBank/DDBJ whole genome shotgun (WGS) entry which is preliminary data.</text>
</comment>